<evidence type="ECO:0000313" key="7">
    <source>
        <dbReference type="EMBL" id="ACZ09494.1"/>
    </source>
</evidence>
<dbReference type="EMBL" id="CP001739">
    <property type="protein sequence ID" value="ACZ09494.1"/>
    <property type="molecule type" value="Genomic_DNA"/>
</dbReference>
<organism evidence="7 8">
    <name type="scientific">Sebaldella termitidis (strain ATCC 33386 / NCTC 11300)</name>
    <dbReference type="NCBI Taxonomy" id="526218"/>
    <lineage>
        <taxon>Bacteria</taxon>
        <taxon>Fusobacteriati</taxon>
        <taxon>Fusobacteriota</taxon>
        <taxon>Fusobacteriia</taxon>
        <taxon>Fusobacteriales</taxon>
        <taxon>Leptotrichiaceae</taxon>
        <taxon>Sebaldella</taxon>
    </lineage>
</organism>
<keyword evidence="8" id="KW-1185">Reference proteome</keyword>
<evidence type="ECO:0000313" key="8">
    <source>
        <dbReference type="Proteomes" id="UP000000845"/>
    </source>
</evidence>
<sequence>MGRYDDDFSVFEEKRDRDMARERIERTERNYGKKPVHKVVYALLAIFLGWLGIHKFYAGKPVQGVLCILFCWTYIPGIIGFIEGIAALLKNSGPDDIIYL</sequence>
<protein>
    <submittedName>
        <fullName evidence="7">TM2 domain containing protein</fullName>
    </submittedName>
</protein>
<proteinExistence type="predicted"/>
<dbReference type="KEGG" id="str:Sterm_2649"/>
<reference evidence="8" key="1">
    <citation type="submission" date="2009-09" db="EMBL/GenBank/DDBJ databases">
        <title>The complete chromosome of Sebaldella termitidis ATCC 33386.</title>
        <authorList>
            <consortium name="US DOE Joint Genome Institute (JGI-PGF)"/>
            <person name="Lucas S."/>
            <person name="Copeland A."/>
            <person name="Lapidus A."/>
            <person name="Glavina del Rio T."/>
            <person name="Dalin E."/>
            <person name="Tice H."/>
            <person name="Bruce D."/>
            <person name="Goodwin L."/>
            <person name="Pitluck S."/>
            <person name="Kyrpides N."/>
            <person name="Mavromatis K."/>
            <person name="Ivanova N."/>
            <person name="Mikhailova N."/>
            <person name="Sims D."/>
            <person name="Meincke L."/>
            <person name="Brettin T."/>
            <person name="Detter J.C."/>
            <person name="Han C."/>
            <person name="Larimer F."/>
            <person name="Land M."/>
            <person name="Hauser L."/>
            <person name="Markowitz V."/>
            <person name="Cheng J.F."/>
            <person name="Hugenholtz P."/>
            <person name="Woyke T."/>
            <person name="Wu D."/>
            <person name="Eisen J.A."/>
        </authorList>
    </citation>
    <scope>NUCLEOTIDE SEQUENCE [LARGE SCALE GENOMIC DNA]</scope>
    <source>
        <strain evidence="8">ATCC 33386 / NCTC 11300</strain>
    </source>
</reference>
<dbReference type="STRING" id="526218.Sterm_2649"/>
<reference evidence="7 8" key="2">
    <citation type="journal article" date="2010" name="Stand. Genomic Sci.">
        <title>Complete genome sequence of Sebaldella termitidis type strain (NCTC 11300).</title>
        <authorList>
            <person name="Harmon-Smith M."/>
            <person name="Celia L."/>
            <person name="Chertkov O."/>
            <person name="Lapidus A."/>
            <person name="Copeland A."/>
            <person name="Glavina Del Rio T."/>
            <person name="Nolan M."/>
            <person name="Lucas S."/>
            <person name="Tice H."/>
            <person name="Cheng J.F."/>
            <person name="Han C."/>
            <person name="Detter J.C."/>
            <person name="Bruce D."/>
            <person name="Goodwin L."/>
            <person name="Pitluck S."/>
            <person name="Pati A."/>
            <person name="Liolios K."/>
            <person name="Ivanova N."/>
            <person name="Mavromatis K."/>
            <person name="Mikhailova N."/>
            <person name="Chen A."/>
            <person name="Palaniappan K."/>
            <person name="Land M."/>
            <person name="Hauser L."/>
            <person name="Chang Y.J."/>
            <person name="Jeffries C.D."/>
            <person name="Brettin T."/>
            <person name="Goker M."/>
            <person name="Beck B."/>
            <person name="Bristow J."/>
            <person name="Eisen J.A."/>
            <person name="Markowitz V."/>
            <person name="Hugenholtz P."/>
            <person name="Kyrpides N.C."/>
            <person name="Klenk H.P."/>
            <person name="Chen F."/>
        </authorList>
    </citation>
    <scope>NUCLEOTIDE SEQUENCE [LARGE SCALE GENOMIC DNA]</scope>
    <source>
        <strain evidence="8">ATCC 33386 / NCTC 11300</strain>
    </source>
</reference>
<dbReference type="Proteomes" id="UP000000845">
    <property type="component" value="Chromosome"/>
</dbReference>
<accession>D1AMC0</accession>
<evidence type="ECO:0000256" key="5">
    <source>
        <dbReference type="SAM" id="Phobius"/>
    </source>
</evidence>
<name>D1AMC0_SEBTE</name>
<feature type="transmembrane region" description="Helical" evidence="5">
    <location>
        <begin position="63"/>
        <end position="89"/>
    </location>
</feature>
<feature type="domain" description="TM2" evidence="6">
    <location>
        <begin position="36"/>
        <end position="85"/>
    </location>
</feature>
<gene>
    <name evidence="7" type="ordered locus">Sterm_2649</name>
</gene>
<keyword evidence="2 5" id="KW-0812">Transmembrane</keyword>
<dbReference type="Pfam" id="PF05154">
    <property type="entry name" value="TM2"/>
    <property type="match status" value="1"/>
</dbReference>
<keyword evidence="3 5" id="KW-1133">Transmembrane helix</keyword>
<evidence type="ECO:0000256" key="2">
    <source>
        <dbReference type="ARBA" id="ARBA00022692"/>
    </source>
</evidence>
<keyword evidence="4 5" id="KW-0472">Membrane</keyword>
<dbReference type="GO" id="GO:0016020">
    <property type="term" value="C:membrane"/>
    <property type="evidence" value="ECO:0007669"/>
    <property type="project" value="UniProtKB-SubCell"/>
</dbReference>
<dbReference type="eggNOG" id="COG2314">
    <property type="taxonomic scope" value="Bacteria"/>
</dbReference>
<dbReference type="RefSeq" id="WP_012862088.1">
    <property type="nucleotide sequence ID" value="NC_013517.1"/>
</dbReference>
<evidence type="ECO:0000256" key="1">
    <source>
        <dbReference type="ARBA" id="ARBA00004141"/>
    </source>
</evidence>
<feature type="transmembrane region" description="Helical" evidence="5">
    <location>
        <begin position="39"/>
        <end position="57"/>
    </location>
</feature>
<evidence type="ECO:0000256" key="3">
    <source>
        <dbReference type="ARBA" id="ARBA00022989"/>
    </source>
</evidence>
<dbReference type="AlphaFoldDB" id="D1AMC0"/>
<evidence type="ECO:0000259" key="6">
    <source>
        <dbReference type="Pfam" id="PF05154"/>
    </source>
</evidence>
<evidence type="ECO:0000256" key="4">
    <source>
        <dbReference type="ARBA" id="ARBA00023136"/>
    </source>
</evidence>
<dbReference type="HOGENOM" id="CLU_2304057_0_0_0"/>
<comment type="subcellular location">
    <subcellularLocation>
        <location evidence="1">Membrane</location>
        <topology evidence="1">Multi-pass membrane protein</topology>
    </subcellularLocation>
</comment>
<dbReference type="InterPro" id="IPR007829">
    <property type="entry name" value="TM2"/>
</dbReference>